<feature type="chain" id="PRO_5044871863" description="Plastid lipid-associated protein/fibrillin conserved domain-containing protein" evidence="2">
    <location>
        <begin position="25"/>
        <end position="849"/>
    </location>
</feature>
<feature type="compositionally biased region" description="Polar residues" evidence="1">
    <location>
        <begin position="28"/>
        <end position="47"/>
    </location>
</feature>
<proteinExistence type="predicted"/>
<dbReference type="EMBL" id="JABMIG020000176">
    <property type="protein sequence ID" value="KAL3787343.1"/>
    <property type="molecule type" value="Genomic_DNA"/>
</dbReference>
<feature type="region of interest" description="Disordered" evidence="1">
    <location>
        <begin position="189"/>
        <end position="221"/>
    </location>
</feature>
<sequence length="849" mass="92993">MSQILLANMIILIGVIVLLPSSHAFTPPSFSSSSLQWRHTARPTTLAASIRNDGGTTTTPPTNAAEPPPTNAAEPPPSPFSSPMERVGINSRGAKMNEIDFTLAPSDVSLSRCYQMSRDGTVAAAASATTQNNNAQTQEQRVQTLSLTRALNTASNRAVRRILLARSWPSAEALNLSLRTVLMQQQQQQQQQQAQQTQPFQSSGTAVKPIPPEEDKAKCPVPRPILNILMNRRAESSVASSPSATAESSNLENGANPTPRTSAREKERQWVEAQIAMFRESYSSVPGYDAAEAYLECILSLATGGVESDRVNEVIEGGVYAEAYRRILSVIQSVGAVLETVPGRTDNKKRIASKLMDQDICLSMLDKIALANEKIVKEQDFQVEKRNNKCLVSVPYDAAARLAYESDGERTSSISFEEFREKYIAETVAMVSAKKRKRDQDRDAPQIENQSKVEEEPKGAYDKGRKKRLFTSFLKIGDSSKTQEVDGETTANATNPANAADELNKSSSEDAATPIIRPDDLGGVLLSAEEPTMTRQLNILSNIVQRTLIFGGDQELLVLSETLDADKPAFIQRWYKENDIDCPDIQKETRPGVQYLNALIQLLRDCYSKGVLYDVTPKLPLTTGYSNAYGRLTASLIELGSGYVRPRSSSLPLSLALSAPAATAKYLTETAPPKSPLEELGRFAKWETAVRKNRINPYPEDLVGTWNVQDMVGGSVIGTTRVEFQPGGEVSVKPPMQGLRWRLDPGPTHLDTCTFQVLSDDGAILQYRGFVDRGSRLEARISKRSVTMRGSVSFLMRDAELGGGGGMGDDYYDDILPLNYKNGMTKFVMSRIVDGDGVGSRERENAMVA</sequence>
<comment type="caution">
    <text evidence="3">The sequence shown here is derived from an EMBL/GenBank/DDBJ whole genome shotgun (WGS) entry which is preliminary data.</text>
</comment>
<feature type="compositionally biased region" description="Low complexity" evidence="1">
    <location>
        <begin position="489"/>
        <end position="500"/>
    </location>
</feature>
<dbReference type="Proteomes" id="UP001516023">
    <property type="component" value="Unassembled WGS sequence"/>
</dbReference>
<reference evidence="3 4" key="1">
    <citation type="journal article" date="2020" name="G3 (Bethesda)">
        <title>Improved Reference Genome for Cyclotella cryptica CCMP332, a Model for Cell Wall Morphogenesis, Salinity Adaptation, and Lipid Production in Diatoms (Bacillariophyta).</title>
        <authorList>
            <person name="Roberts W.R."/>
            <person name="Downey K.M."/>
            <person name="Ruck E.C."/>
            <person name="Traller J.C."/>
            <person name="Alverson A.J."/>
        </authorList>
    </citation>
    <scope>NUCLEOTIDE SEQUENCE [LARGE SCALE GENOMIC DNA]</scope>
    <source>
        <strain evidence="3 4">CCMP332</strain>
    </source>
</reference>
<feature type="region of interest" description="Disordered" evidence="1">
    <location>
        <begin position="27"/>
        <end position="87"/>
    </location>
</feature>
<evidence type="ECO:0000313" key="3">
    <source>
        <dbReference type="EMBL" id="KAL3787343.1"/>
    </source>
</evidence>
<feature type="compositionally biased region" description="Low complexity" evidence="1">
    <location>
        <begin position="56"/>
        <end position="65"/>
    </location>
</feature>
<feature type="compositionally biased region" description="Basic and acidic residues" evidence="1">
    <location>
        <begin position="438"/>
        <end position="462"/>
    </location>
</feature>
<keyword evidence="4" id="KW-1185">Reference proteome</keyword>
<evidence type="ECO:0008006" key="5">
    <source>
        <dbReference type="Google" id="ProtNLM"/>
    </source>
</evidence>
<name>A0ABD3PGW7_9STRA</name>
<feature type="region of interest" description="Disordered" evidence="1">
    <location>
        <begin position="434"/>
        <end position="462"/>
    </location>
</feature>
<accession>A0ABD3PGW7</accession>
<feature type="region of interest" description="Disordered" evidence="1">
    <location>
        <begin position="481"/>
        <end position="515"/>
    </location>
</feature>
<feature type="compositionally biased region" description="Pro residues" evidence="1">
    <location>
        <begin position="66"/>
        <end position="80"/>
    </location>
</feature>
<protein>
    <recommendedName>
        <fullName evidence="5">Plastid lipid-associated protein/fibrillin conserved domain-containing protein</fullName>
    </recommendedName>
</protein>
<feature type="region of interest" description="Disordered" evidence="1">
    <location>
        <begin position="236"/>
        <end position="267"/>
    </location>
</feature>
<feature type="compositionally biased region" description="Low complexity" evidence="1">
    <location>
        <begin position="189"/>
        <end position="201"/>
    </location>
</feature>
<feature type="compositionally biased region" description="Polar residues" evidence="1">
    <location>
        <begin position="237"/>
        <end position="261"/>
    </location>
</feature>
<gene>
    <name evidence="3" type="ORF">HJC23_004368</name>
</gene>
<organism evidence="3 4">
    <name type="scientific">Cyclotella cryptica</name>
    <dbReference type="NCBI Taxonomy" id="29204"/>
    <lineage>
        <taxon>Eukaryota</taxon>
        <taxon>Sar</taxon>
        <taxon>Stramenopiles</taxon>
        <taxon>Ochrophyta</taxon>
        <taxon>Bacillariophyta</taxon>
        <taxon>Coscinodiscophyceae</taxon>
        <taxon>Thalassiosirophycidae</taxon>
        <taxon>Stephanodiscales</taxon>
        <taxon>Stephanodiscaceae</taxon>
        <taxon>Cyclotella</taxon>
    </lineage>
</organism>
<dbReference type="AlphaFoldDB" id="A0ABD3PGW7"/>
<feature type="signal peptide" evidence="2">
    <location>
        <begin position="1"/>
        <end position="24"/>
    </location>
</feature>
<keyword evidence="2" id="KW-0732">Signal</keyword>
<evidence type="ECO:0000256" key="1">
    <source>
        <dbReference type="SAM" id="MobiDB-lite"/>
    </source>
</evidence>
<evidence type="ECO:0000256" key="2">
    <source>
        <dbReference type="SAM" id="SignalP"/>
    </source>
</evidence>
<evidence type="ECO:0000313" key="4">
    <source>
        <dbReference type="Proteomes" id="UP001516023"/>
    </source>
</evidence>